<organism evidence="3 4">
    <name type="scientific">Holothuria leucospilota</name>
    <name type="common">Black long sea cucumber</name>
    <name type="synonym">Mertensiothuria leucospilota</name>
    <dbReference type="NCBI Taxonomy" id="206669"/>
    <lineage>
        <taxon>Eukaryota</taxon>
        <taxon>Metazoa</taxon>
        <taxon>Echinodermata</taxon>
        <taxon>Eleutherozoa</taxon>
        <taxon>Echinozoa</taxon>
        <taxon>Holothuroidea</taxon>
        <taxon>Aspidochirotacea</taxon>
        <taxon>Aspidochirotida</taxon>
        <taxon>Holothuriidae</taxon>
        <taxon>Holothuria</taxon>
    </lineage>
</organism>
<evidence type="ECO:0000256" key="1">
    <source>
        <dbReference type="SAM" id="SignalP"/>
    </source>
</evidence>
<dbReference type="InterPro" id="IPR027417">
    <property type="entry name" value="P-loop_NTPase"/>
</dbReference>
<sequence length="1211" mass="138351">MSVAFISIVLTLSNGLCSYGRPTANLSTCISPQYLELGKAGNINCLFHESNYAILWYNTKDYLRNAPIIHYQGSVKSGFGYESGEYDVHENGSLIINKVSAKHELTFYVVHVHSVEERPTVTSVHIIVMQKPVVPYPVFGNCGNNRYHCYLKSVTPPLQCSLRGVRPKVTLQLVARTKAGDRAMSSEMSLISEGDTFFMSVATTDPFYFSSLLALLVCKATSPPGMLQNEESVVLINNDNRIISPENSTLTLIERNAKMELSCADDQVGFLVWEKVSEPRVENHEVILYSIFIGDRMTETIDDDFFLESYTSLIVPSSGVKHEGLYMCSFGDGLRNSVEIYNVVIRVHPTPLHPLIEGCNRQQYCALETNLQGSLTCNVYKIRPQVQLQWKTYYDSDSSLISFTNQHSTVKQNGETFDISLTTTFHVLQDSIKRVSIECTVPDEEMFDIDVMARVDLMMRKATVDPTELSDILEKPDQLMSVPVITVVISVTLVCGIAVLCCSEKLHKIIPMQSSKRNRESTNEMDLQMLAMKKEFVKQIRTTYSDWYSAVQPIPYIKDRLYCIDKVFVDNGMELVDSKGVGQFSQWKKLESYHDLFSFPCVHPSRRILEGDPGYGKTTVTLRCAYDWCNSVKASALMNKEILIVLLLRQIKGVPSIYRAIKDFILPKDTKFSEQDIENILGSCTSASFILDGLDEYPDQDVRPLTDVMNIIAGKMFQEFEVLITMRSSCLPKKCPSSTKRFRLSGFDHTARRNYIRSTIVGDNEESVRHVETYLREYPLLSCFSHVPLLFVLFSHMVHGNETFRNINSVTKLFRYMITAFHSHMKNKMEDENVCQYDLFENDHRDLDRVAFHGLHGGSQGTVWPKKDLCEQIGQTFYDQYVRTGILIETEVMHITDDPGTKITEHVQYKTEVRFYHEVFCEWFAAHYIADYLQQNPNVDLTEFLQHLDPVDVQYMYRFACGLSFDFAEKIIKYLKNSEGGDTFAILCTIEQTEKVDQIKESIRQVCFEGVIISGHDSLSLQRSSLELLKIAARNKIPIEYVRLHNCPNLNVSQISEVAIKVNSNVFLSSRIPIKKLMVTLTNREITDDEAHSVLKFCSMCSSLLHLVYTGCVLPRSFNDECSLATLRSRGCTVKWRLFSDSPVYELNLQVGRWMDQEGYEPATEVFEEMRLKKSSYMTITREGDYKDEVELSRANLKRVAEQRLLKNERE</sequence>
<gene>
    <name evidence="3" type="ORF">HOLleu_03660</name>
</gene>
<dbReference type="InterPro" id="IPR036179">
    <property type="entry name" value="Ig-like_dom_sf"/>
</dbReference>
<dbReference type="EMBL" id="JAIZAY010000001">
    <property type="protein sequence ID" value="KAJ8050450.1"/>
    <property type="molecule type" value="Genomic_DNA"/>
</dbReference>
<reference evidence="3" key="1">
    <citation type="submission" date="2021-10" db="EMBL/GenBank/DDBJ databases">
        <title>Tropical sea cucumber genome reveals ecological adaptation and Cuvierian tubules defense mechanism.</title>
        <authorList>
            <person name="Chen T."/>
        </authorList>
    </citation>
    <scope>NUCLEOTIDE SEQUENCE</scope>
    <source>
        <strain evidence="3">Nanhai2018</strain>
        <tissue evidence="3">Muscle</tissue>
    </source>
</reference>
<feature type="domain" description="NACHT" evidence="2">
    <location>
        <begin position="608"/>
        <end position="759"/>
    </location>
</feature>
<protein>
    <recommendedName>
        <fullName evidence="2">NACHT domain-containing protein</fullName>
    </recommendedName>
</protein>
<dbReference type="Pfam" id="PF05729">
    <property type="entry name" value="NACHT"/>
    <property type="match status" value="1"/>
</dbReference>
<evidence type="ECO:0000313" key="3">
    <source>
        <dbReference type="EMBL" id="KAJ8050450.1"/>
    </source>
</evidence>
<dbReference type="OrthoDB" id="120976at2759"/>
<proteinExistence type="predicted"/>
<feature type="chain" id="PRO_5040481496" description="NACHT domain-containing protein" evidence="1">
    <location>
        <begin position="16"/>
        <end position="1211"/>
    </location>
</feature>
<dbReference type="Gene3D" id="3.40.50.300">
    <property type="entry name" value="P-loop containing nucleotide triphosphate hydrolases"/>
    <property type="match status" value="1"/>
</dbReference>
<accession>A0A9Q1CTA5</accession>
<dbReference type="SUPFAM" id="SSF48726">
    <property type="entry name" value="Immunoglobulin"/>
    <property type="match status" value="1"/>
</dbReference>
<name>A0A9Q1CTA5_HOLLE</name>
<comment type="caution">
    <text evidence="3">The sequence shown here is derived from an EMBL/GenBank/DDBJ whole genome shotgun (WGS) entry which is preliminary data.</text>
</comment>
<dbReference type="PANTHER" id="PTHR46312">
    <property type="entry name" value="NACHT DOMAIN-CONTAINING PROTEIN"/>
    <property type="match status" value="1"/>
</dbReference>
<dbReference type="PANTHER" id="PTHR46312:SF2">
    <property type="entry name" value="NUCLEOTIDE-BINDING OLIGOMERIZATION DOMAIN-CONTAINING PROTEIN 2-LIKE"/>
    <property type="match status" value="1"/>
</dbReference>
<dbReference type="Proteomes" id="UP001152320">
    <property type="component" value="Chromosome 1"/>
</dbReference>
<keyword evidence="1" id="KW-0732">Signal</keyword>
<dbReference type="InterPro" id="IPR007111">
    <property type="entry name" value="NACHT_NTPase"/>
</dbReference>
<evidence type="ECO:0000313" key="4">
    <source>
        <dbReference type="Proteomes" id="UP001152320"/>
    </source>
</evidence>
<feature type="signal peptide" evidence="1">
    <location>
        <begin position="1"/>
        <end position="15"/>
    </location>
</feature>
<dbReference type="AlphaFoldDB" id="A0A9Q1CTA5"/>
<keyword evidence="4" id="KW-1185">Reference proteome</keyword>
<evidence type="ECO:0000259" key="2">
    <source>
        <dbReference type="Pfam" id="PF05729"/>
    </source>
</evidence>